<proteinExistence type="predicted"/>
<name>A0A1G7SJB3_9BACL</name>
<organism evidence="1 2">
    <name type="scientific">Fontibacillus panacisegetis</name>
    <dbReference type="NCBI Taxonomy" id="670482"/>
    <lineage>
        <taxon>Bacteria</taxon>
        <taxon>Bacillati</taxon>
        <taxon>Bacillota</taxon>
        <taxon>Bacilli</taxon>
        <taxon>Bacillales</taxon>
        <taxon>Paenibacillaceae</taxon>
        <taxon>Fontibacillus</taxon>
    </lineage>
</organism>
<reference evidence="1 2" key="1">
    <citation type="submission" date="2016-10" db="EMBL/GenBank/DDBJ databases">
        <authorList>
            <person name="de Groot N.N."/>
        </authorList>
    </citation>
    <scope>NUCLEOTIDE SEQUENCE [LARGE SCALE GENOMIC DNA]</scope>
    <source>
        <strain evidence="1 2">DSM 28129</strain>
    </source>
</reference>
<protein>
    <submittedName>
        <fullName evidence="1">Uncharacterized protein</fullName>
    </submittedName>
</protein>
<sequence>MKSSSFLCGVLLGAGAAIWASRRKAGTGLMSLMGGASTALKFAEQDKIDQSANHSSASYTHHQNCYKGPVTSAQEYPSSVSSAAANHSKEYNLKQITDFIKGNGDVRKEVEAILKETNTVIPGI</sequence>
<keyword evidence="2" id="KW-1185">Reference proteome</keyword>
<dbReference type="EMBL" id="FNBG01000030">
    <property type="protein sequence ID" value="SDG23176.1"/>
    <property type="molecule type" value="Genomic_DNA"/>
</dbReference>
<dbReference type="Proteomes" id="UP000198972">
    <property type="component" value="Unassembled WGS sequence"/>
</dbReference>
<evidence type="ECO:0000313" key="2">
    <source>
        <dbReference type="Proteomes" id="UP000198972"/>
    </source>
</evidence>
<dbReference type="STRING" id="670482.SAMN04488542_13058"/>
<accession>A0A1G7SJB3</accession>
<evidence type="ECO:0000313" key="1">
    <source>
        <dbReference type="EMBL" id="SDG23176.1"/>
    </source>
</evidence>
<dbReference type="RefSeq" id="WP_091235060.1">
    <property type="nucleotide sequence ID" value="NZ_FNBG01000030.1"/>
</dbReference>
<dbReference type="AlphaFoldDB" id="A0A1G7SJB3"/>
<dbReference type="OrthoDB" id="2656835at2"/>
<gene>
    <name evidence="1" type="ORF">SAMN04488542_13058</name>
</gene>